<dbReference type="Pfam" id="PF13377">
    <property type="entry name" value="Peripla_BP_3"/>
    <property type="match status" value="1"/>
</dbReference>
<dbReference type="InterPro" id="IPR046335">
    <property type="entry name" value="LacI/GalR-like_sensor"/>
</dbReference>
<dbReference type="AlphaFoldDB" id="A0A2T5MEB9"/>
<dbReference type="OrthoDB" id="5681588at2"/>
<dbReference type="Pfam" id="PF00356">
    <property type="entry name" value="LacI"/>
    <property type="match status" value="1"/>
</dbReference>
<dbReference type="InterPro" id="IPR000843">
    <property type="entry name" value="HTH_LacI"/>
</dbReference>
<evidence type="ECO:0000313" key="6">
    <source>
        <dbReference type="Proteomes" id="UP000244248"/>
    </source>
</evidence>
<comment type="caution">
    <text evidence="5">The sequence shown here is derived from an EMBL/GenBank/DDBJ whole genome shotgun (WGS) entry which is preliminary data.</text>
</comment>
<evidence type="ECO:0000259" key="4">
    <source>
        <dbReference type="PROSITE" id="PS50932"/>
    </source>
</evidence>
<dbReference type="Gene3D" id="1.10.260.40">
    <property type="entry name" value="lambda repressor-like DNA-binding domains"/>
    <property type="match status" value="1"/>
</dbReference>
<name>A0A2T5MEB9_9GAMM</name>
<dbReference type="SUPFAM" id="SSF53822">
    <property type="entry name" value="Periplasmic binding protein-like I"/>
    <property type="match status" value="1"/>
</dbReference>
<evidence type="ECO:0000256" key="3">
    <source>
        <dbReference type="ARBA" id="ARBA00023163"/>
    </source>
</evidence>
<dbReference type="CDD" id="cd01392">
    <property type="entry name" value="HTH_LacI"/>
    <property type="match status" value="1"/>
</dbReference>
<evidence type="ECO:0000256" key="2">
    <source>
        <dbReference type="ARBA" id="ARBA00023125"/>
    </source>
</evidence>
<dbReference type="Gene3D" id="3.40.50.2300">
    <property type="match status" value="2"/>
</dbReference>
<organism evidence="5 6">
    <name type="scientific">Stenotrophobium rhamnosiphilum</name>
    <dbReference type="NCBI Taxonomy" id="2029166"/>
    <lineage>
        <taxon>Bacteria</taxon>
        <taxon>Pseudomonadati</taxon>
        <taxon>Pseudomonadota</taxon>
        <taxon>Gammaproteobacteria</taxon>
        <taxon>Nevskiales</taxon>
        <taxon>Nevskiaceae</taxon>
        <taxon>Stenotrophobium</taxon>
    </lineage>
</organism>
<dbReference type="GO" id="GO:0000976">
    <property type="term" value="F:transcription cis-regulatory region binding"/>
    <property type="evidence" value="ECO:0007669"/>
    <property type="project" value="TreeGrafter"/>
</dbReference>
<dbReference type="RefSeq" id="WP_107940492.1">
    <property type="nucleotide sequence ID" value="NZ_QANS01000004.1"/>
</dbReference>
<keyword evidence="1" id="KW-0805">Transcription regulation</keyword>
<proteinExistence type="predicted"/>
<evidence type="ECO:0000313" key="5">
    <source>
        <dbReference type="EMBL" id="PTU30907.1"/>
    </source>
</evidence>
<dbReference type="GO" id="GO:0003700">
    <property type="term" value="F:DNA-binding transcription factor activity"/>
    <property type="evidence" value="ECO:0007669"/>
    <property type="project" value="TreeGrafter"/>
</dbReference>
<keyword evidence="6" id="KW-1185">Reference proteome</keyword>
<dbReference type="InterPro" id="IPR028082">
    <property type="entry name" value="Peripla_BP_I"/>
</dbReference>
<dbReference type="PROSITE" id="PS50932">
    <property type="entry name" value="HTH_LACI_2"/>
    <property type="match status" value="1"/>
</dbReference>
<dbReference type="InterPro" id="IPR010982">
    <property type="entry name" value="Lambda_DNA-bd_dom_sf"/>
</dbReference>
<sequence>MSMDDIARLVGVSKATVSRALQDSPLIADETKKRILEVARSNNYVVNRSAQNLRRRRTDTIGLVIDFPSLPEHRLSDPFHFELLGNIANALAARQQDVLWCSPQSAHAGGFENLLANKGVDGIIFIGQSGHHSELRALAKVGIPFVVWGAHRDDANYCVVGSDNLLGGRLVAQRFRKLKRKRPMFLGPKGHIEIDQRCNGFAQEWGSTIEQLEVADLSFMTSRNAVLAWLDSGKTLPDALFAGSDTMAMGALAAMRERNIEVPAACSVCGYDDSPSALHHSPALTTVRQDTRLAGAVLVERLVQIIQGNPAASVLLPTDLIERAT</sequence>
<dbReference type="SMART" id="SM00354">
    <property type="entry name" value="HTH_LACI"/>
    <property type="match status" value="1"/>
</dbReference>
<feature type="domain" description="HTH lacI-type" evidence="4">
    <location>
        <begin position="1"/>
        <end position="55"/>
    </location>
</feature>
<reference evidence="5 6" key="1">
    <citation type="submission" date="2018-04" db="EMBL/GenBank/DDBJ databases">
        <title>Novel species isolated from glacier.</title>
        <authorList>
            <person name="Liu Q."/>
            <person name="Xin Y.-H."/>
        </authorList>
    </citation>
    <scope>NUCLEOTIDE SEQUENCE [LARGE SCALE GENOMIC DNA]</scope>
    <source>
        <strain evidence="5 6">GT1R17</strain>
    </source>
</reference>
<dbReference type="EMBL" id="QANS01000004">
    <property type="protein sequence ID" value="PTU30907.1"/>
    <property type="molecule type" value="Genomic_DNA"/>
</dbReference>
<keyword evidence="3" id="KW-0804">Transcription</keyword>
<evidence type="ECO:0000256" key="1">
    <source>
        <dbReference type="ARBA" id="ARBA00023015"/>
    </source>
</evidence>
<dbReference type="PANTHER" id="PTHR30146">
    <property type="entry name" value="LACI-RELATED TRANSCRIPTIONAL REPRESSOR"/>
    <property type="match status" value="1"/>
</dbReference>
<keyword evidence="2" id="KW-0238">DNA-binding</keyword>
<dbReference type="Proteomes" id="UP000244248">
    <property type="component" value="Unassembled WGS sequence"/>
</dbReference>
<gene>
    <name evidence="5" type="ORF">CJD38_11385</name>
</gene>
<dbReference type="PROSITE" id="PS00356">
    <property type="entry name" value="HTH_LACI_1"/>
    <property type="match status" value="1"/>
</dbReference>
<accession>A0A2T5MEB9</accession>
<dbReference type="PANTHER" id="PTHR30146:SF120">
    <property type="entry name" value="ALANINE RACEMASE"/>
    <property type="match status" value="1"/>
</dbReference>
<dbReference type="SUPFAM" id="SSF47413">
    <property type="entry name" value="lambda repressor-like DNA-binding domains"/>
    <property type="match status" value="1"/>
</dbReference>
<protein>
    <submittedName>
        <fullName evidence="5">LacI family transcriptional regulator</fullName>
    </submittedName>
</protein>